<dbReference type="SMART" id="SM00220">
    <property type="entry name" value="S_TKc"/>
    <property type="match status" value="1"/>
</dbReference>
<dbReference type="Pfam" id="PF00069">
    <property type="entry name" value="Pkinase"/>
    <property type="match status" value="1"/>
</dbReference>
<dbReference type="EMBL" id="OZ023709">
    <property type="protein sequence ID" value="CAK9881836.1"/>
    <property type="molecule type" value="Genomic_DNA"/>
</dbReference>
<protein>
    <recommendedName>
        <fullName evidence="3">Protein kinase domain-containing protein</fullName>
    </recommendedName>
</protein>
<feature type="domain" description="Protein kinase" evidence="3">
    <location>
        <begin position="143"/>
        <end position="404"/>
    </location>
</feature>
<dbReference type="PROSITE" id="PS00108">
    <property type="entry name" value="PROTEIN_KINASE_ST"/>
    <property type="match status" value="1"/>
</dbReference>
<evidence type="ECO:0000256" key="1">
    <source>
        <dbReference type="ARBA" id="ARBA00022741"/>
    </source>
</evidence>
<dbReference type="CDD" id="cd14008">
    <property type="entry name" value="STKc_LKB1_CaMKK"/>
    <property type="match status" value="1"/>
</dbReference>
<evidence type="ECO:0000313" key="5">
    <source>
        <dbReference type="Proteomes" id="UP001497522"/>
    </source>
</evidence>
<keyword evidence="1" id="KW-0547">Nucleotide-binding</keyword>
<dbReference type="PANTHER" id="PTHR24346">
    <property type="entry name" value="MAP/MICROTUBULE AFFINITY-REGULATING KINASE"/>
    <property type="match status" value="1"/>
</dbReference>
<dbReference type="PANTHER" id="PTHR24346:SF39">
    <property type="entry name" value="SERINE_THREONINE-PROTEIN KINASE GRIK1-RELATED"/>
    <property type="match status" value="1"/>
</dbReference>
<proteinExistence type="predicted"/>
<dbReference type="InterPro" id="IPR008271">
    <property type="entry name" value="Ser/Thr_kinase_AS"/>
</dbReference>
<gene>
    <name evidence="4" type="ORF">CSSPJE1EN2_LOCUS23192</name>
</gene>
<accession>A0ABP1BZI0</accession>
<reference evidence="4" key="1">
    <citation type="submission" date="2024-03" db="EMBL/GenBank/DDBJ databases">
        <authorList>
            <consortium name="ELIXIR-Norway"/>
            <consortium name="Elixir Norway"/>
        </authorList>
    </citation>
    <scope>NUCLEOTIDE SEQUENCE</scope>
</reference>
<dbReference type="PROSITE" id="PS50011">
    <property type="entry name" value="PROTEIN_KINASE_DOM"/>
    <property type="match status" value="1"/>
</dbReference>
<name>A0ABP1BZI0_9BRYO</name>
<dbReference type="SUPFAM" id="SSF56112">
    <property type="entry name" value="Protein kinase-like (PK-like)"/>
    <property type="match status" value="1"/>
</dbReference>
<dbReference type="InterPro" id="IPR011009">
    <property type="entry name" value="Kinase-like_dom_sf"/>
</dbReference>
<evidence type="ECO:0000256" key="2">
    <source>
        <dbReference type="ARBA" id="ARBA00022840"/>
    </source>
</evidence>
<organism evidence="4 5">
    <name type="scientific">Sphagnum jensenii</name>
    <dbReference type="NCBI Taxonomy" id="128206"/>
    <lineage>
        <taxon>Eukaryota</taxon>
        <taxon>Viridiplantae</taxon>
        <taxon>Streptophyta</taxon>
        <taxon>Embryophyta</taxon>
        <taxon>Bryophyta</taxon>
        <taxon>Sphagnophytina</taxon>
        <taxon>Sphagnopsida</taxon>
        <taxon>Sphagnales</taxon>
        <taxon>Sphagnaceae</taxon>
        <taxon>Sphagnum</taxon>
    </lineage>
</organism>
<evidence type="ECO:0000259" key="3">
    <source>
        <dbReference type="PROSITE" id="PS50011"/>
    </source>
</evidence>
<dbReference type="Proteomes" id="UP001497522">
    <property type="component" value="Chromosome 8"/>
</dbReference>
<dbReference type="Gene3D" id="1.10.510.10">
    <property type="entry name" value="Transferase(Phosphotransferase) domain 1"/>
    <property type="match status" value="1"/>
</dbReference>
<keyword evidence="5" id="KW-1185">Reference proteome</keyword>
<evidence type="ECO:0000313" key="4">
    <source>
        <dbReference type="EMBL" id="CAK9881836.1"/>
    </source>
</evidence>
<keyword evidence="2" id="KW-0067">ATP-binding</keyword>
<sequence length="414" mass="46697">MIHKTEQLCHLQDCCHCCCFFLRRSRKDPKPTTSHLYKHYSGEHLLAFSVAEEDRLTHSSARHGAKSTFNNYCLPSDNNASIRIGYNRSMSPSRAPFKEWRGSPRIPQFDNMGENLAQHMLVKENNLAVLSQDSNGNKMINEYVRECKIGTGSYGKVVLHRSKKDGKQYAIKMFHKSRLRKLRVSPTETAMMDVLREVAIMKQLDHPNVVHLVEVIDDPENDRFYMVLEYAEGGWIFEGSGPTGGIGEAVSQRYLRDVVAGLMYLHQHNVIHGDIKPENLLIGGDGRIKICDFGVSCLCEDDNDEIGRSPGTPVFTAPECCLGLTYHGKAADIWALGCTLYCMVLGCYPFKGETLQSTYEKIVYDPLYLPEDLNPDLADLLKGLLCKDPTQRFSLEVVANHPWVVMGYGPVDEE</sequence>
<dbReference type="InterPro" id="IPR000719">
    <property type="entry name" value="Prot_kinase_dom"/>
</dbReference>